<reference evidence="4 5" key="2">
    <citation type="submission" date="2018-12" db="EMBL/GenBank/DDBJ databases">
        <title>Whole-genome sequences of fifteen clinical Streptococcus suis strains isolated from pigs between 2006 and 2018.</title>
        <authorList>
            <person name="Stevens M.J.A."/>
            <person name="Cernela N."/>
            <person name="Spoerry Serrano N."/>
            <person name="Schmitt S."/>
            <person name="Schrenzel J."/>
            <person name="Stephan R."/>
        </authorList>
    </citation>
    <scope>NUCLEOTIDE SEQUENCE [LARGE SCALE GENOMIC DNA]</scope>
    <source>
        <strain evidence="4 5">PP422</strain>
    </source>
</reference>
<feature type="signal peptide" evidence="2">
    <location>
        <begin position="1"/>
        <end position="40"/>
    </location>
</feature>
<comment type="caution">
    <text evidence="4">The sequence shown here is derived from an EMBL/GenBank/DDBJ whole genome shotgun (WGS) entry which is preliminary data.</text>
</comment>
<feature type="chain" id="PRO_5039608657" evidence="2">
    <location>
        <begin position="41"/>
        <end position="403"/>
    </location>
</feature>
<evidence type="ECO:0000313" key="5">
    <source>
        <dbReference type="Proteomes" id="UP000274117"/>
    </source>
</evidence>
<evidence type="ECO:0000256" key="1">
    <source>
        <dbReference type="ARBA" id="ARBA00022729"/>
    </source>
</evidence>
<evidence type="ECO:0000256" key="2">
    <source>
        <dbReference type="SAM" id="SignalP"/>
    </source>
</evidence>
<proteinExistence type="predicted"/>
<organism evidence="4 5">
    <name type="scientific">Streptococcus suis</name>
    <dbReference type="NCBI Taxonomy" id="1307"/>
    <lineage>
        <taxon>Bacteria</taxon>
        <taxon>Bacillati</taxon>
        <taxon>Bacillota</taxon>
        <taxon>Bacilli</taxon>
        <taxon>Lactobacillales</taxon>
        <taxon>Streptococcaceae</taxon>
        <taxon>Streptococcus</taxon>
    </lineage>
</organism>
<dbReference type="NCBIfam" id="TIGR01168">
    <property type="entry name" value="YSIRK_signal"/>
    <property type="match status" value="1"/>
</dbReference>
<sequence length="403" mass="42176">MKRKKSFDWYGARQRFSIRTYHFGAASVLLGLTLATGAQAVQAEELVADTTITSSIQSPATTDTTPALTTETVTPAERTATIDYVVNYVLEDGTLVNAVVKTATVTTTEAVASTSVEVVVEVPAGYELVQGQATTVTQVVTEGAENLVTVQLVKKAEEVAPATEAPATTTEAATETPADATEVAAPVTAEEAKVVLEQNISEAVVLSDEANRLYAAAPEGNESLKAAADATKLTATEATTVLKDSVATLVQVNAQIDAVRTNVEALALELRKRDEDGVLTAMLNTNTTSALGIGEGSGTLINTKTTASPDMTDPNGATVTAPVEGTYVGTTQVGYMTVDYTPLSYYDAIMGWQKYRDLNGQSTGGAYFRTSVLTGAPSSPLLVELVDKTGSVLESKFITQPAL</sequence>
<keyword evidence="1 2" id="KW-0732">Signal</keyword>
<dbReference type="Proteomes" id="UP000274117">
    <property type="component" value="Unassembled WGS sequence"/>
</dbReference>
<reference evidence="4 5" key="1">
    <citation type="submission" date="2018-11" db="EMBL/GenBank/DDBJ databases">
        <authorList>
            <person name="Stevens M.J."/>
            <person name="Cernela N."/>
            <person name="Spoerry Serrano N."/>
            <person name="Schmitt S."/>
            <person name="Schrenzel J."/>
            <person name="Stephan R."/>
        </authorList>
    </citation>
    <scope>NUCLEOTIDE SEQUENCE [LARGE SCALE GENOMIC DNA]</scope>
    <source>
        <strain evidence="4 5">PP422</strain>
    </source>
</reference>
<name>A0A426TBJ3_STRSU</name>
<evidence type="ECO:0000259" key="3">
    <source>
        <dbReference type="Pfam" id="PF04650"/>
    </source>
</evidence>
<feature type="domain" description="YSIRK Gram-positive signal peptide" evidence="3">
    <location>
        <begin position="13"/>
        <end position="32"/>
    </location>
</feature>
<dbReference type="InterPro" id="IPR005877">
    <property type="entry name" value="YSIRK_signal_dom"/>
</dbReference>
<dbReference type="EMBL" id="RSDO01000016">
    <property type="protein sequence ID" value="RRR51472.1"/>
    <property type="molecule type" value="Genomic_DNA"/>
</dbReference>
<dbReference type="AlphaFoldDB" id="A0A426TBJ3"/>
<protein>
    <submittedName>
        <fullName evidence="4">YSIRK-type signal peptide-containing protein</fullName>
    </submittedName>
</protein>
<dbReference type="Pfam" id="PF04650">
    <property type="entry name" value="YSIRK_signal"/>
    <property type="match status" value="1"/>
</dbReference>
<evidence type="ECO:0000313" key="4">
    <source>
        <dbReference type="EMBL" id="RRR51472.1"/>
    </source>
</evidence>
<accession>A0A426TBJ3</accession>
<gene>
    <name evidence="4" type="ORF">EI998_08525</name>
</gene>